<dbReference type="PROSITE" id="PS51841">
    <property type="entry name" value="LTD"/>
    <property type="match status" value="1"/>
</dbReference>
<dbReference type="CDD" id="cd00146">
    <property type="entry name" value="PKD"/>
    <property type="match status" value="1"/>
</dbReference>
<feature type="chain" id="PRO_5009582674" description="PKD domain-containing protein" evidence="2">
    <location>
        <begin position="23"/>
        <end position="494"/>
    </location>
</feature>
<dbReference type="EMBL" id="MHLU01000085">
    <property type="protein sequence ID" value="OGZ18548.1"/>
    <property type="molecule type" value="Genomic_DNA"/>
</dbReference>
<evidence type="ECO:0000256" key="2">
    <source>
        <dbReference type="SAM" id="SignalP"/>
    </source>
</evidence>
<dbReference type="PROSITE" id="PS50093">
    <property type="entry name" value="PKD"/>
    <property type="match status" value="1"/>
</dbReference>
<evidence type="ECO:0000259" key="4">
    <source>
        <dbReference type="PROSITE" id="PS51841"/>
    </source>
</evidence>
<sequence>MKSFRIFLVALLWLFTFTTAYANVRINEVAWMGTSVSGTNEWIELSNEGDVSVDLSGWSIVALDGSPSIMLSGSVAQRGYFLIERTDDTTVPDIVADHIAPFGSGLSNAGETLYLKDSSGSIVDTVVGGTDWENIGGDNATKETPQRTTSAWVIGIPTPRTANISHGEVLGVAATPAGISTNVPSVSVSTGSSVITSTTPTYPRSEISVFAGDDKNILTHSRVHLTGTAYGLYDELLPYATYRWNFGDGATALGKDVSHAYRFPGEYTVTLEVFWGDKQRSDRMKIVVVTPGITIGETVSGQDGSIQLLNRSEREIDLSLWRVRTATGAMFILPQNTFVEAGRVIRLPNAITGLTEFTSGLELMDQDENIIATTPTVPPSRPSIVPFSNLKQSTTKAVLSAGIAKSSIEESGPLVGDNSASAVLWQGGAEKNGATRFGIDEMTSNNMKWIFLMLFIALIIFAGFLVSRSGEENSIASEYAIIEDIIESKESLDK</sequence>
<dbReference type="InterPro" id="IPR000601">
    <property type="entry name" value="PKD_dom"/>
</dbReference>
<dbReference type="SUPFAM" id="SSF49299">
    <property type="entry name" value="PKD domain"/>
    <property type="match status" value="1"/>
</dbReference>
<dbReference type="Proteomes" id="UP000178106">
    <property type="component" value="Unassembled WGS sequence"/>
</dbReference>
<protein>
    <recommendedName>
        <fullName evidence="7">PKD domain-containing protein</fullName>
    </recommendedName>
</protein>
<evidence type="ECO:0000259" key="3">
    <source>
        <dbReference type="PROSITE" id="PS50093"/>
    </source>
</evidence>
<dbReference type="InterPro" id="IPR001322">
    <property type="entry name" value="Lamin_tail_dom"/>
</dbReference>
<dbReference type="Pfam" id="PF18911">
    <property type="entry name" value="PKD_4"/>
    <property type="match status" value="1"/>
</dbReference>
<dbReference type="SUPFAM" id="SSF74853">
    <property type="entry name" value="Lamin A/C globular tail domain"/>
    <property type="match status" value="1"/>
</dbReference>
<dbReference type="InterPro" id="IPR013783">
    <property type="entry name" value="Ig-like_fold"/>
</dbReference>
<name>A0A1G2E066_9BACT</name>
<comment type="caution">
    <text evidence="5">The sequence shown here is derived from an EMBL/GenBank/DDBJ whole genome shotgun (WGS) entry which is preliminary data.</text>
</comment>
<feature type="domain" description="PKD" evidence="3">
    <location>
        <begin position="238"/>
        <end position="273"/>
    </location>
</feature>
<dbReference type="AlphaFoldDB" id="A0A1G2E066"/>
<dbReference type="Gene3D" id="2.60.40.10">
    <property type="entry name" value="Immunoglobulins"/>
    <property type="match status" value="1"/>
</dbReference>
<feature type="domain" description="LTD" evidence="4">
    <location>
        <begin position="17"/>
        <end position="131"/>
    </location>
</feature>
<feature type="signal peptide" evidence="2">
    <location>
        <begin position="1"/>
        <end position="22"/>
    </location>
</feature>
<proteinExistence type="predicted"/>
<evidence type="ECO:0008006" key="7">
    <source>
        <dbReference type="Google" id="ProtNLM"/>
    </source>
</evidence>
<evidence type="ECO:0000256" key="1">
    <source>
        <dbReference type="SAM" id="Phobius"/>
    </source>
</evidence>
<dbReference type="SMART" id="SM00089">
    <property type="entry name" value="PKD"/>
    <property type="match status" value="1"/>
</dbReference>
<organism evidence="5 6">
    <name type="scientific">Candidatus Lloydbacteria bacterium RIFOXYC12_FULL_46_25</name>
    <dbReference type="NCBI Taxonomy" id="1798670"/>
    <lineage>
        <taxon>Bacteria</taxon>
        <taxon>Candidatus Lloydiibacteriota</taxon>
    </lineage>
</organism>
<evidence type="ECO:0000313" key="6">
    <source>
        <dbReference type="Proteomes" id="UP000178106"/>
    </source>
</evidence>
<dbReference type="Pfam" id="PF00932">
    <property type="entry name" value="LTD"/>
    <property type="match status" value="1"/>
</dbReference>
<keyword evidence="2" id="KW-0732">Signal</keyword>
<keyword evidence="1" id="KW-0812">Transmembrane</keyword>
<dbReference type="InterPro" id="IPR035986">
    <property type="entry name" value="PKD_dom_sf"/>
</dbReference>
<feature type="transmembrane region" description="Helical" evidence="1">
    <location>
        <begin position="449"/>
        <end position="467"/>
    </location>
</feature>
<keyword evidence="1" id="KW-0472">Membrane</keyword>
<accession>A0A1G2E066</accession>
<dbReference type="InterPro" id="IPR022409">
    <property type="entry name" value="PKD/Chitinase_dom"/>
</dbReference>
<reference evidence="5 6" key="1">
    <citation type="journal article" date="2016" name="Nat. Commun.">
        <title>Thousands of microbial genomes shed light on interconnected biogeochemical processes in an aquifer system.</title>
        <authorList>
            <person name="Anantharaman K."/>
            <person name="Brown C.T."/>
            <person name="Hug L.A."/>
            <person name="Sharon I."/>
            <person name="Castelle C.J."/>
            <person name="Probst A.J."/>
            <person name="Thomas B.C."/>
            <person name="Singh A."/>
            <person name="Wilkins M.J."/>
            <person name="Karaoz U."/>
            <person name="Brodie E.L."/>
            <person name="Williams K.H."/>
            <person name="Hubbard S.S."/>
            <person name="Banfield J.F."/>
        </authorList>
    </citation>
    <scope>NUCLEOTIDE SEQUENCE [LARGE SCALE GENOMIC DNA]</scope>
</reference>
<dbReference type="InterPro" id="IPR036415">
    <property type="entry name" value="Lamin_tail_dom_sf"/>
</dbReference>
<evidence type="ECO:0000313" key="5">
    <source>
        <dbReference type="EMBL" id="OGZ18548.1"/>
    </source>
</evidence>
<gene>
    <name evidence="5" type="ORF">A2494_02565</name>
</gene>
<keyword evidence="1" id="KW-1133">Transmembrane helix</keyword>